<sequence>MSDAVDQALSKLLEEYPLSSCSSNGGVCTSCGLEILINEGISAPVREGAPIILPGDHDDTNDQDDVVQERRDSDLISPLENVVKITTAGDHENRKISNVSNVADQESGLIGAIVAKVLGGVRYIGQVTGYEAEFGRFKIIYENNYQESVEKEELLQMFASHDLVRTYYNRVATGGRPRKTRRRKKAAKAGQDKTDYIPAKRVPRAKKESTYIPLAFRETRKDAYYWY</sequence>
<evidence type="ECO:0000259" key="2">
    <source>
        <dbReference type="Pfam" id="PF21743"/>
    </source>
</evidence>
<dbReference type="GeneID" id="118344186"/>
<keyword evidence="3" id="KW-1185">Reference proteome</keyword>
<dbReference type="RefSeq" id="XP_035540093.1">
    <property type="nucleotide sequence ID" value="XM_035684200.1"/>
</dbReference>
<evidence type="ECO:0000313" key="4">
    <source>
        <dbReference type="RefSeq" id="XP_035540093.1"/>
    </source>
</evidence>
<proteinExistence type="predicted"/>
<feature type="region of interest" description="Disordered" evidence="1">
    <location>
        <begin position="174"/>
        <end position="193"/>
    </location>
</feature>
<evidence type="ECO:0000256" key="1">
    <source>
        <dbReference type="SAM" id="MobiDB-lite"/>
    </source>
</evidence>
<name>A0A6P9E758_JUGRE</name>
<reference evidence="4" key="1">
    <citation type="submission" date="2025-08" db="UniProtKB">
        <authorList>
            <consortium name="RefSeq"/>
        </authorList>
    </citation>
    <scope>IDENTIFICATION</scope>
    <source>
        <tissue evidence="4">Leaves</tissue>
    </source>
</reference>
<feature type="compositionally biased region" description="Basic residues" evidence="1">
    <location>
        <begin position="176"/>
        <end position="187"/>
    </location>
</feature>
<dbReference type="InterPro" id="IPR047365">
    <property type="entry name" value="Tudor_AtPTM-like"/>
</dbReference>
<organism evidence="3 4">
    <name type="scientific">Juglans regia</name>
    <name type="common">English walnut</name>
    <dbReference type="NCBI Taxonomy" id="51240"/>
    <lineage>
        <taxon>Eukaryota</taxon>
        <taxon>Viridiplantae</taxon>
        <taxon>Streptophyta</taxon>
        <taxon>Embryophyta</taxon>
        <taxon>Tracheophyta</taxon>
        <taxon>Spermatophyta</taxon>
        <taxon>Magnoliopsida</taxon>
        <taxon>eudicotyledons</taxon>
        <taxon>Gunneridae</taxon>
        <taxon>Pentapetalae</taxon>
        <taxon>rosids</taxon>
        <taxon>fabids</taxon>
        <taxon>Fagales</taxon>
        <taxon>Juglandaceae</taxon>
        <taxon>Juglans</taxon>
    </lineage>
</organism>
<gene>
    <name evidence="4" type="primary">LOC118344186</name>
</gene>
<protein>
    <submittedName>
        <fullName evidence="4">Uncharacterized protein LOC118344186</fullName>
    </submittedName>
</protein>
<dbReference type="AlphaFoldDB" id="A0A6P9E758"/>
<dbReference type="Pfam" id="PF21743">
    <property type="entry name" value="PTM_DIR17_Tudor"/>
    <property type="match status" value="1"/>
</dbReference>
<evidence type="ECO:0000313" key="3">
    <source>
        <dbReference type="Proteomes" id="UP000235220"/>
    </source>
</evidence>
<accession>A0A6P9E758</accession>
<dbReference type="InParanoid" id="A0A6P9E758"/>
<feature type="domain" description="PTM/DIR17-like Tudor" evidence="2">
    <location>
        <begin position="111"/>
        <end position="157"/>
    </location>
</feature>
<dbReference type="Proteomes" id="UP000235220">
    <property type="component" value="Chromosome 1"/>
</dbReference>
<dbReference type="OrthoDB" id="1749922at2759"/>
<dbReference type="KEGG" id="jre:118344186"/>